<evidence type="ECO:0000313" key="10">
    <source>
        <dbReference type="Proteomes" id="UP000182200"/>
    </source>
</evidence>
<feature type="domain" description="Cytochrome oxidase subunit II copper A binding" evidence="6">
    <location>
        <begin position="529"/>
        <end position="629"/>
    </location>
</feature>
<dbReference type="Proteomes" id="UP000182011">
    <property type="component" value="Unassembled WGS sequence"/>
</dbReference>
<protein>
    <submittedName>
        <fullName evidence="8">Nitrous oxide reductase apoprotein</fullName>
    </submittedName>
</protein>
<evidence type="ECO:0000256" key="4">
    <source>
        <dbReference type="ARBA" id="ARBA00023008"/>
    </source>
</evidence>
<name>A0A0P1M9G6_9BACT</name>
<dbReference type="InterPro" id="IPR002429">
    <property type="entry name" value="CcO_II-like_C"/>
</dbReference>
<dbReference type="EMBL" id="CZVI01000089">
    <property type="protein sequence ID" value="CUS95649.1"/>
    <property type="molecule type" value="Genomic_DNA"/>
</dbReference>
<dbReference type="GO" id="GO:0004129">
    <property type="term" value="F:cytochrome-c oxidase activity"/>
    <property type="evidence" value="ECO:0007669"/>
    <property type="project" value="InterPro"/>
</dbReference>
<accession>A0A0P1LSL6</accession>
<gene>
    <name evidence="8" type="ORF">JGI4_00387</name>
    <name evidence="7" type="ORF">JGI8_02211</name>
</gene>
<dbReference type="NCBIfam" id="TIGR04246">
    <property type="entry name" value="nitrous_NosZ_Gp"/>
    <property type="match status" value="1"/>
</dbReference>
<dbReference type="CDD" id="cd04223">
    <property type="entry name" value="N2OR_C"/>
    <property type="match status" value="1"/>
</dbReference>
<dbReference type="InterPro" id="IPR026468">
    <property type="entry name" value="Nitrous_oxide_Rdtase_Sec-dep"/>
</dbReference>
<dbReference type="Pfam" id="PF18764">
    <property type="entry name" value="nos_propeller"/>
    <property type="match status" value="1"/>
</dbReference>
<accession>A0A0P1MKF9</accession>
<dbReference type="GO" id="GO:0042597">
    <property type="term" value="C:periplasmic space"/>
    <property type="evidence" value="ECO:0007669"/>
    <property type="project" value="UniProtKB-SubCell"/>
</dbReference>
<evidence type="ECO:0000256" key="2">
    <source>
        <dbReference type="ARBA" id="ARBA00022723"/>
    </source>
</evidence>
<accession>A0A0P1LUZ5</accession>
<dbReference type="InterPro" id="IPR041114">
    <property type="entry name" value="Nos_propeller"/>
</dbReference>
<dbReference type="Gene3D" id="2.60.40.420">
    <property type="entry name" value="Cupredoxins - blue copper proteins"/>
    <property type="match status" value="1"/>
</dbReference>
<evidence type="ECO:0000259" key="6">
    <source>
        <dbReference type="PROSITE" id="PS50857"/>
    </source>
</evidence>
<accession>A0A0P1M9G6</accession>
<dbReference type="InterPro" id="IPR015943">
    <property type="entry name" value="WD40/YVTN_repeat-like_dom_sf"/>
</dbReference>
<evidence type="ECO:0000313" key="8">
    <source>
        <dbReference type="EMBL" id="CUU01880.1"/>
    </source>
</evidence>
<keyword evidence="4" id="KW-0186">Copper</keyword>
<feature type="transmembrane region" description="Helical" evidence="5">
    <location>
        <begin position="7"/>
        <end position="24"/>
    </location>
</feature>
<dbReference type="STRING" id="1633631.GCA_001442925_00389"/>
<accession>A0A0P1NWX8</accession>
<dbReference type="InterPro" id="IPR028096">
    <property type="entry name" value="EfeO_Cupredoxin"/>
</dbReference>
<dbReference type="Proteomes" id="UP000182200">
    <property type="component" value="Unassembled WGS sequence"/>
</dbReference>
<dbReference type="OrthoDB" id="9781261at2"/>
<keyword evidence="5" id="KW-0812">Transmembrane</keyword>
<accession>A0A0P1LA88</accession>
<dbReference type="InterPro" id="IPR051403">
    <property type="entry name" value="NosZ/Cyto_c_oxidase_sub2"/>
</dbReference>
<dbReference type="PROSITE" id="PS50857">
    <property type="entry name" value="COX2_CUA"/>
    <property type="match status" value="1"/>
</dbReference>
<comment type="subcellular location">
    <subcellularLocation>
        <location evidence="1">Periplasm</location>
    </subcellularLocation>
</comment>
<evidence type="ECO:0000313" key="9">
    <source>
        <dbReference type="Proteomes" id="UP000182011"/>
    </source>
</evidence>
<dbReference type="AlphaFoldDB" id="A0A0P1M9G6"/>
<proteinExistence type="predicted"/>
<dbReference type="PANTHER" id="PTHR42838:SF2">
    <property type="entry name" value="NITROUS-OXIDE REDUCTASE"/>
    <property type="match status" value="1"/>
</dbReference>
<accession>A0A0S4MTJ1</accession>
<organism evidence="8 9">
    <name type="scientific">Candidatus Kryptonium thompsonii</name>
    <dbReference type="NCBI Taxonomy" id="1633631"/>
    <lineage>
        <taxon>Bacteria</taxon>
        <taxon>Pseudomonadati</taxon>
        <taxon>Candidatus Kryptoniota</taxon>
        <taxon>Candidatus Kryptonium</taxon>
    </lineage>
</organism>
<evidence type="ECO:0000256" key="5">
    <source>
        <dbReference type="SAM" id="Phobius"/>
    </source>
</evidence>
<dbReference type="InterPro" id="IPR034205">
    <property type="entry name" value="N2OR_C"/>
</dbReference>
<dbReference type="InterPro" id="IPR011045">
    <property type="entry name" value="N2O_reductase_N"/>
</dbReference>
<dbReference type="SUPFAM" id="SSF49503">
    <property type="entry name" value="Cupredoxins"/>
    <property type="match status" value="1"/>
</dbReference>
<dbReference type="Pfam" id="PF13473">
    <property type="entry name" value="Cupredoxin_1"/>
    <property type="match status" value="1"/>
</dbReference>
<evidence type="ECO:0000256" key="3">
    <source>
        <dbReference type="ARBA" id="ARBA00022764"/>
    </source>
</evidence>
<dbReference type="RefSeq" id="WP_047134794.1">
    <property type="nucleotide sequence ID" value="NZ_CZVI01000089.1"/>
</dbReference>
<dbReference type="GO" id="GO:0005507">
    <property type="term" value="F:copper ion binding"/>
    <property type="evidence" value="ECO:0007669"/>
    <property type="project" value="InterPro"/>
</dbReference>
<dbReference type="InterPro" id="IPR008972">
    <property type="entry name" value="Cupredoxin"/>
</dbReference>
<dbReference type="GO" id="GO:0016020">
    <property type="term" value="C:membrane"/>
    <property type="evidence" value="ECO:0007669"/>
    <property type="project" value="InterPro"/>
</dbReference>
<keyword evidence="5" id="KW-0472">Membrane</keyword>
<evidence type="ECO:0000313" key="7">
    <source>
        <dbReference type="EMBL" id="CUS95649.1"/>
    </source>
</evidence>
<keyword evidence="2" id="KW-0479">Metal-binding</keyword>
<reference evidence="7 10" key="2">
    <citation type="submission" date="2015-11" db="EMBL/GenBank/DDBJ databases">
        <authorList>
            <person name="Varghese N."/>
        </authorList>
    </citation>
    <scope>NUCLEOTIDE SEQUENCE [LARGE SCALE GENOMIC DNA]</scope>
    <source>
        <strain evidence="7 10">JGI-8</strain>
    </source>
</reference>
<dbReference type="PANTHER" id="PTHR42838">
    <property type="entry name" value="CYTOCHROME C OXIDASE SUBUNIT II"/>
    <property type="match status" value="1"/>
</dbReference>
<sequence length="629" mass="70044">MRSQIQIALGILVIFIAVALVFHSCKPGKEAVKGEAAEAALATYVPPGDLDEFYLFYSGGHSGQIFVAGIPSMRHICTIPVFTPYPSTGYGFDKETKEMLGGYTWGDAHHPALSETNGEYDGRWLFINDNANNRIARIDLREFKTKQILGPIPNLSGNHGSTFVTENTEYVTIATRFSVPIPKGTYVPVEEYAKRYHGIVALVEVDPKTGEMRMDDKHGFQVLMPPFNFDLGDAGKGPSHGWVFWTCYNSERATGILEITASQNDRDYIAAVNWKKAEEYLKAGKYKLISGVRVIDPKEAPGVVYLMPCAKSPHGVDVSPDGKWIVGSGKLQSITTVYNFEKMLKAIENKDFVGEEDGIPVLRYESVREAEVPVGLGPLHTQFDDQGYAYTSLFVESAIAKWKLGTWEVVDKIPIAYNIGHLCVPEGDTKKPAGKYVIALNKLSHGRHLPVGPSQPEASQLIDITGEKMRLLYDAFTEPEPHYAQAIRADKLKDKVFEVYRKGIENTKPNAIWDEKDAKIVRKGNTVEVWMIAVRSRFQPWKIEVNQGDKVIIHLTNIEQTTDEIHGFAICEYDINVVVDPGETKTIEFVANKPGVFPFYCTNFCSALHQEMQGYLLVKPRGGAGVAQR</sequence>
<accession>A0A0P1M503</accession>
<dbReference type="EMBL" id="FAOP01000002">
    <property type="protein sequence ID" value="CUU01880.1"/>
    <property type="molecule type" value="Genomic_DNA"/>
</dbReference>
<evidence type="ECO:0000256" key="1">
    <source>
        <dbReference type="ARBA" id="ARBA00004418"/>
    </source>
</evidence>
<keyword evidence="3" id="KW-0574">Periplasm</keyword>
<dbReference type="SUPFAM" id="SSF50974">
    <property type="entry name" value="Nitrous oxide reductase, N-terminal domain"/>
    <property type="match status" value="1"/>
</dbReference>
<keyword evidence="5" id="KW-1133">Transmembrane helix</keyword>
<dbReference type="Gene3D" id="2.130.10.10">
    <property type="entry name" value="YVTN repeat-like/Quinoprotein amine dehydrogenase"/>
    <property type="match status" value="1"/>
</dbReference>
<reference evidence="8 9" key="1">
    <citation type="submission" date="2015-11" db="EMBL/GenBank/DDBJ databases">
        <authorList>
            <person name="Zhang Y."/>
            <person name="Guo Z."/>
        </authorList>
    </citation>
    <scope>NUCLEOTIDE SEQUENCE [LARGE SCALE GENOMIC DNA]</scope>
    <source>
        <strain evidence="8">JGI-4</strain>
    </source>
</reference>
<keyword evidence="10" id="KW-1185">Reference proteome</keyword>